<proteinExistence type="predicted"/>
<protein>
    <submittedName>
        <fullName evidence="2">Uncharacterized protein</fullName>
    </submittedName>
</protein>
<sequence>MAGKILKFLPKAASFSIPNHNSSSNKSSKHMFSGPIVPMIPEHCRRKSSGMLEEEEEEPTSPKVSCIGQVNHNKKSSNSRKKKKMMKLKKEKEEELLVTRKEEEQRKKKAKEAPKRTSSIGGMFWRSKAAKPARRLDVHDSSDDEAVAAPGIGRMRSYASGRETLKDFDWRTIVQNNDELVVEEVEEKEAEEQMVPHSAPILVGGGAVALEPKKEMNIWRRRTITPPVPLQVN</sequence>
<reference evidence="2" key="1">
    <citation type="journal article" date="2023" name="GigaByte">
        <title>Genome assembly of the bearded iris, Iris pallida Lam.</title>
        <authorList>
            <person name="Bruccoleri R.E."/>
            <person name="Oakeley E.J."/>
            <person name="Faust A.M.E."/>
            <person name="Altorfer M."/>
            <person name="Dessus-Babus S."/>
            <person name="Burckhardt D."/>
            <person name="Oertli M."/>
            <person name="Naumann U."/>
            <person name="Petersen F."/>
            <person name="Wong J."/>
        </authorList>
    </citation>
    <scope>NUCLEOTIDE SEQUENCE</scope>
    <source>
        <strain evidence="2">GSM-AAB239-AS_SAM_17_03QT</strain>
    </source>
</reference>
<feature type="compositionally biased region" description="Basic residues" evidence="1">
    <location>
        <begin position="72"/>
        <end position="87"/>
    </location>
</feature>
<keyword evidence="3" id="KW-1185">Reference proteome</keyword>
<evidence type="ECO:0000313" key="3">
    <source>
        <dbReference type="Proteomes" id="UP001140949"/>
    </source>
</evidence>
<feature type="region of interest" description="Disordered" evidence="1">
    <location>
        <begin position="10"/>
        <end position="143"/>
    </location>
</feature>
<evidence type="ECO:0000256" key="1">
    <source>
        <dbReference type="SAM" id="MobiDB-lite"/>
    </source>
</evidence>
<dbReference type="PANTHER" id="PTHR34779:SF1">
    <property type="entry name" value="OS09G0542900 PROTEIN"/>
    <property type="match status" value="1"/>
</dbReference>
<dbReference type="InterPro" id="IPR038796">
    <property type="entry name" value="At1g76070-like"/>
</dbReference>
<organism evidence="2 3">
    <name type="scientific">Iris pallida</name>
    <name type="common">Sweet iris</name>
    <dbReference type="NCBI Taxonomy" id="29817"/>
    <lineage>
        <taxon>Eukaryota</taxon>
        <taxon>Viridiplantae</taxon>
        <taxon>Streptophyta</taxon>
        <taxon>Embryophyta</taxon>
        <taxon>Tracheophyta</taxon>
        <taxon>Spermatophyta</taxon>
        <taxon>Magnoliopsida</taxon>
        <taxon>Liliopsida</taxon>
        <taxon>Asparagales</taxon>
        <taxon>Iridaceae</taxon>
        <taxon>Iridoideae</taxon>
        <taxon>Irideae</taxon>
        <taxon>Iris</taxon>
    </lineage>
</organism>
<name>A0AAX6H815_IRIPA</name>
<dbReference type="Proteomes" id="UP001140949">
    <property type="component" value="Unassembled WGS sequence"/>
</dbReference>
<dbReference type="PANTHER" id="PTHR34779">
    <property type="entry name" value="OS09G0542900 PROTEIN"/>
    <property type="match status" value="1"/>
</dbReference>
<gene>
    <name evidence="2" type="ORF">M6B38_324615</name>
</gene>
<evidence type="ECO:0000313" key="2">
    <source>
        <dbReference type="EMBL" id="KAJ6836864.1"/>
    </source>
</evidence>
<accession>A0AAX6H815</accession>
<dbReference type="EMBL" id="JANAVB010011799">
    <property type="protein sequence ID" value="KAJ6836864.1"/>
    <property type="molecule type" value="Genomic_DNA"/>
</dbReference>
<feature type="compositionally biased region" description="Basic and acidic residues" evidence="1">
    <location>
        <begin position="88"/>
        <end position="115"/>
    </location>
</feature>
<reference evidence="2" key="2">
    <citation type="submission" date="2023-04" db="EMBL/GenBank/DDBJ databases">
        <authorList>
            <person name="Bruccoleri R.E."/>
            <person name="Oakeley E.J."/>
            <person name="Faust A.-M."/>
            <person name="Dessus-Babus S."/>
            <person name="Altorfer M."/>
            <person name="Burckhardt D."/>
            <person name="Oertli M."/>
            <person name="Naumann U."/>
            <person name="Petersen F."/>
            <person name="Wong J."/>
        </authorList>
    </citation>
    <scope>NUCLEOTIDE SEQUENCE</scope>
    <source>
        <strain evidence="2">GSM-AAB239-AS_SAM_17_03QT</strain>
        <tissue evidence="2">Leaf</tissue>
    </source>
</reference>
<dbReference type="AlphaFoldDB" id="A0AAX6H815"/>
<comment type="caution">
    <text evidence="2">The sequence shown here is derived from an EMBL/GenBank/DDBJ whole genome shotgun (WGS) entry which is preliminary data.</text>
</comment>